<dbReference type="EMBL" id="DF238815">
    <property type="protein sequence ID" value="GAC98077.1"/>
    <property type="molecule type" value="Genomic_DNA"/>
</dbReference>
<organism evidence="4 5">
    <name type="scientific">Pseudozyma hubeiensis (strain SY62)</name>
    <name type="common">Yeast</name>
    <dbReference type="NCBI Taxonomy" id="1305764"/>
    <lineage>
        <taxon>Eukaryota</taxon>
        <taxon>Fungi</taxon>
        <taxon>Dikarya</taxon>
        <taxon>Basidiomycota</taxon>
        <taxon>Ustilaginomycotina</taxon>
        <taxon>Ustilaginomycetes</taxon>
        <taxon>Ustilaginales</taxon>
        <taxon>Ustilaginaceae</taxon>
        <taxon>Pseudozyma</taxon>
    </lineage>
</organism>
<dbReference type="AlphaFoldDB" id="R9P9Z5"/>
<evidence type="ECO:0000313" key="5">
    <source>
        <dbReference type="Proteomes" id="UP000014071"/>
    </source>
</evidence>
<gene>
    <name evidence="4" type="ORF">PHSY_005666</name>
</gene>
<dbReference type="CDD" id="cd07061">
    <property type="entry name" value="HP_HAP_like"/>
    <property type="match status" value="1"/>
</dbReference>
<evidence type="ECO:0000256" key="1">
    <source>
        <dbReference type="ARBA" id="ARBA00022801"/>
    </source>
</evidence>
<evidence type="ECO:0000313" key="4">
    <source>
        <dbReference type="EMBL" id="GAC98077.1"/>
    </source>
</evidence>
<keyword evidence="3" id="KW-0472">Membrane</keyword>
<dbReference type="HOGENOM" id="CLU_020880_2_2_1"/>
<feature type="region of interest" description="Disordered" evidence="2">
    <location>
        <begin position="1"/>
        <end position="55"/>
    </location>
</feature>
<name>R9P9Z5_PSEHS</name>
<proteinExistence type="predicted"/>
<dbReference type="GO" id="GO:0003993">
    <property type="term" value="F:acid phosphatase activity"/>
    <property type="evidence" value="ECO:0007669"/>
    <property type="project" value="TreeGrafter"/>
</dbReference>
<evidence type="ECO:0000256" key="3">
    <source>
        <dbReference type="SAM" id="Phobius"/>
    </source>
</evidence>
<feature type="transmembrane region" description="Helical" evidence="3">
    <location>
        <begin position="131"/>
        <end position="150"/>
    </location>
</feature>
<dbReference type="SUPFAM" id="SSF53254">
    <property type="entry name" value="Phosphoglycerate mutase-like"/>
    <property type="match status" value="1"/>
</dbReference>
<dbReference type="eggNOG" id="KOG1382">
    <property type="taxonomic scope" value="Eukaryota"/>
</dbReference>
<dbReference type="Pfam" id="PF00328">
    <property type="entry name" value="His_Phos_2"/>
    <property type="match status" value="1"/>
</dbReference>
<sequence length="668" mass="73511">MPGPSRKERHSSSSDLEAESLILHRLSTDASGTSRIQSVSGASDPTPRVTDAYDDLDADYDVKSPRMEKLPARGVLEDSNNSTRIDKTGRPAWFRGILEGDVPGMTGGRGAGMSASMAQRNRKQRARCMRLSMIVGGGLLVIGAFVFALGPKVGVDPNKFYDYMGDKWYGDSGVIPFEFNKPVGFPGFYTTGVPPDFAEHMTRTAAAPTQTIGSSPMQTTIPGFQDANFKPFEHMGPLTPYLSSSGWGVDDSKYSGTPTSSSGTSCRLTQAHMLHRHGARYPTAGGPPDVLRDFLRQNPALRYSGSLAFLNNYKFGVGEELLTPVGRGQLYDSGVKAALLYGKLVSDDLAELDAHNKPKTLFARAGSQQRIVDSGLAWLNGFFGSNWTSTTSFEIQIEHPGYNTTTAPEFACPAWSHSGNSPGGAMADRWAETYLQDAMLRFGKDFGGAKLTSTLLFAMQQMCSYDTVAFGYSDFCGLFTRQEWLDYEYAWDLKFMNTNGATSPLGKAYGLGWVNELVSRLTKTPWNQDTQTSENSTLNLDSTTFPLDRRFYVDFTHDSTITSVLAALELPNFEEALKVPEGGKGVDEKRNFKTSKVVPFAARLVVEVWKCDTKEEEELVRFKLNDAVIPLSQYKECEERKDGLCRKGNLLKALAGRNGKGWWDKCKV</sequence>
<evidence type="ECO:0000256" key="2">
    <source>
        <dbReference type="SAM" id="MobiDB-lite"/>
    </source>
</evidence>
<keyword evidence="5" id="KW-1185">Reference proteome</keyword>
<dbReference type="STRING" id="1305764.R9P9Z5"/>
<dbReference type="InterPro" id="IPR000560">
    <property type="entry name" value="His_Pase_clade-2"/>
</dbReference>
<dbReference type="OrthoDB" id="6509975at2759"/>
<dbReference type="PANTHER" id="PTHR20963:SF42">
    <property type="entry name" value="PHOSPHOGLYCERATE MUTASE-LIKE PROTEIN"/>
    <property type="match status" value="1"/>
</dbReference>
<dbReference type="RefSeq" id="XP_012191664.1">
    <property type="nucleotide sequence ID" value="XM_012336274.1"/>
</dbReference>
<dbReference type="Proteomes" id="UP000014071">
    <property type="component" value="Unassembled WGS sequence"/>
</dbReference>
<feature type="compositionally biased region" description="Polar residues" evidence="2">
    <location>
        <begin position="28"/>
        <end position="43"/>
    </location>
</feature>
<dbReference type="PANTHER" id="PTHR20963">
    <property type="entry name" value="MULTIPLE INOSITOL POLYPHOSPHATE PHOSPHATASE-RELATED"/>
    <property type="match status" value="1"/>
</dbReference>
<accession>R9P9Z5</accession>
<dbReference type="InterPro" id="IPR033379">
    <property type="entry name" value="Acid_Pase_AS"/>
</dbReference>
<keyword evidence="3" id="KW-1133">Transmembrane helix</keyword>
<dbReference type="InterPro" id="IPR029033">
    <property type="entry name" value="His_PPase_superfam"/>
</dbReference>
<protein>
    <recommendedName>
        <fullName evidence="6">3-phytase A</fullName>
    </recommendedName>
</protein>
<dbReference type="GeneID" id="24110943"/>
<dbReference type="Gene3D" id="3.40.50.1240">
    <property type="entry name" value="Phosphoglycerate mutase-like"/>
    <property type="match status" value="1"/>
</dbReference>
<dbReference type="PROSITE" id="PS00616">
    <property type="entry name" value="HIS_ACID_PHOSPHAT_1"/>
    <property type="match status" value="1"/>
</dbReference>
<dbReference type="PROSITE" id="PS00778">
    <property type="entry name" value="HIS_ACID_PHOSPHAT_2"/>
    <property type="match status" value="1"/>
</dbReference>
<evidence type="ECO:0008006" key="6">
    <source>
        <dbReference type="Google" id="ProtNLM"/>
    </source>
</evidence>
<keyword evidence="1" id="KW-0378">Hydrolase</keyword>
<keyword evidence="3" id="KW-0812">Transmembrane</keyword>
<reference evidence="5" key="1">
    <citation type="journal article" date="2013" name="Genome Announc.">
        <title>Draft genome sequence of the basidiomycetous yeast-like fungus Pseudozyma hubeiensis SY62, which produces an abundant amount of the biosurfactant mannosylerythritol lipids.</title>
        <authorList>
            <person name="Konishi M."/>
            <person name="Hatada Y."/>
            <person name="Horiuchi J."/>
        </authorList>
    </citation>
    <scope>NUCLEOTIDE SEQUENCE [LARGE SCALE GENOMIC DNA]</scope>
    <source>
        <strain evidence="5">SY62</strain>
    </source>
</reference>